<keyword evidence="14" id="KW-1185">Reference proteome</keyword>
<comment type="function">
    <text evidence="10">Cell wall formation. Catalyzes the transfer of a GlcNAc subunit on undecaprenyl-pyrophosphoryl-MurNAc-pentapeptide (lipid intermediate I) to form undecaprenyl-pyrophosphoryl-MurNAc-(pentapeptide)GlcNAc (lipid intermediate II).</text>
</comment>
<evidence type="ECO:0000256" key="8">
    <source>
        <dbReference type="ARBA" id="ARBA00023306"/>
    </source>
</evidence>
<accession>F3YWX0</accession>
<reference evidence="13 14" key="1">
    <citation type="journal article" date="2011" name="J. Bacteriol.">
        <title>Genome sequence of the mercury-methylating and pleomorphic Desulfovibrio africanus Strain Walvis Bay.</title>
        <authorList>
            <person name="Brown S.D."/>
            <person name="Wall J.D."/>
            <person name="Kucken A.M."/>
            <person name="Gilmour C.C."/>
            <person name="Podar M."/>
            <person name="Brandt C.C."/>
            <person name="Teshima H."/>
            <person name="Detter J.C."/>
            <person name="Han C.S."/>
            <person name="Land M.L."/>
            <person name="Lucas S."/>
            <person name="Han J."/>
            <person name="Pennacchio L."/>
            <person name="Nolan M."/>
            <person name="Pitluck S."/>
            <person name="Woyke T."/>
            <person name="Goodwin L."/>
            <person name="Palumbo A.V."/>
            <person name="Elias D.A."/>
        </authorList>
    </citation>
    <scope>NUCLEOTIDE SEQUENCE [LARGE SCALE GENOMIC DNA]</scope>
    <source>
        <strain evidence="13 14">Walvis Bay</strain>
    </source>
</reference>
<dbReference type="GO" id="GO:0005886">
    <property type="term" value="C:plasma membrane"/>
    <property type="evidence" value="ECO:0007669"/>
    <property type="project" value="UniProtKB-SubCell"/>
</dbReference>
<evidence type="ECO:0000256" key="9">
    <source>
        <dbReference type="ARBA" id="ARBA00023316"/>
    </source>
</evidence>
<feature type="binding site" evidence="10">
    <location>
        <position position="190"/>
    </location>
    <ligand>
        <name>UDP-N-acetyl-alpha-D-glucosamine</name>
        <dbReference type="ChEBI" id="CHEBI:57705"/>
    </ligand>
</feature>
<evidence type="ECO:0000256" key="4">
    <source>
        <dbReference type="ARBA" id="ARBA00022679"/>
    </source>
</evidence>
<evidence type="ECO:0000256" key="7">
    <source>
        <dbReference type="ARBA" id="ARBA00023136"/>
    </source>
</evidence>
<dbReference type="GO" id="GO:0009252">
    <property type="term" value="P:peptidoglycan biosynthetic process"/>
    <property type="evidence" value="ECO:0007669"/>
    <property type="project" value="UniProtKB-UniRule"/>
</dbReference>
<keyword evidence="5 10" id="KW-0133">Cell shape</keyword>
<dbReference type="AlphaFoldDB" id="F3YWX0"/>
<dbReference type="InterPro" id="IPR007235">
    <property type="entry name" value="Glyco_trans_28_C"/>
</dbReference>
<comment type="similarity">
    <text evidence="10">Belongs to the glycosyltransferase 28 family. MurG subfamily.</text>
</comment>
<comment type="subcellular location">
    <subcellularLocation>
        <location evidence="10">Cell membrane</location>
        <topology evidence="10">Peripheral membrane protein</topology>
        <orientation evidence="10">Cytoplasmic side</orientation>
    </subcellularLocation>
</comment>
<gene>
    <name evidence="10" type="primary">murG</name>
    <name evidence="13" type="ORF">Desaf_3408</name>
</gene>
<dbReference type="GO" id="GO:0005975">
    <property type="term" value="P:carbohydrate metabolic process"/>
    <property type="evidence" value="ECO:0007669"/>
    <property type="project" value="InterPro"/>
</dbReference>
<dbReference type="RefSeq" id="WP_014261312.1">
    <property type="nucleotide sequence ID" value="NC_016629.1"/>
</dbReference>
<keyword evidence="1 10" id="KW-1003">Cell membrane</keyword>
<evidence type="ECO:0000313" key="14">
    <source>
        <dbReference type="Proteomes" id="UP000007844"/>
    </source>
</evidence>
<proteinExistence type="inferred from homology"/>
<protein>
    <recommendedName>
        <fullName evidence="10">UDP-N-acetylglucosamine--N-acetylmuramyl-(pentapeptide) pyrophosphoryl-undecaprenol N-acetylglucosamine transferase</fullName>
        <ecNumber evidence="10">2.4.1.227</ecNumber>
    </recommendedName>
    <alternativeName>
        <fullName evidence="10">Undecaprenyl-PP-MurNAc-pentapeptide-UDPGlcNAc GlcNAc transferase</fullName>
    </alternativeName>
</protein>
<keyword evidence="8 10" id="KW-0131">Cell cycle</keyword>
<feature type="binding site" evidence="10">
    <location>
        <position position="164"/>
    </location>
    <ligand>
        <name>UDP-N-acetyl-alpha-D-glucosamine</name>
        <dbReference type="ChEBI" id="CHEBI:57705"/>
    </ligand>
</feature>
<feature type="binding site" evidence="10">
    <location>
        <position position="123"/>
    </location>
    <ligand>
        <name>UDP-N-acetyl-alpha-D-glucosamine</name>
        <dbReference type="ChEBI" id="CHEBI:57705"/>
    </ligand>
</feature>
<dbReference type="InterPro" id="IPR004276">
    <property type="entry name" value="GlycoTrans_28_N"/>
</dbReference>
<dbReference type="HAMAP" id="MF_00033">
    <property type="entry name" value="MurG"/>
    <property type="match status" value="1"/>
</dbReference>
<dbReference type="KEGG" id="daf:Desaf_3408"/>
<feature type="binding site" evidence="10">
    <location>
        <begin position="10"/>
        <end position="12"/>
    </location>
    <ligand>
        <name>UDP-N-acetyl-alpha-D-glucosamine</name>
        <dbReference type="ChEBI" id="CHEBI:57705"/>
    </ligand>
</feature>
<dbReference type="EC" id="2.4.1.227" evidence="10"/>
<dbReference type="UniPathway" id="UPA00219"/>
<comment type="caution">
    <text evidence="10">Lacks conserved residue(s) required for the propagation of feature annotation.</text>
</comment>
<dbReference type="GO" id="GO:0051991">
    <property type="term" value="F:UDP-N-acetyl-D-glucosamine:N-acetylmuramoyl-L-alanyl-D-glutamyl-meso-2,6-diaminopimelyl-D-alanyl-D-alanine-diphosphoundecaprenol 4-beta-N-acetylglucosaminlytransferase activity"/>
    <property type="evidence" value="ECO:0007669"/>
    <property type="project" value="RHEA"/>
</dbReference>
<name>F3YWX0_DESAF</name>
<dbReference type="PANTHER" id="PTHR21015:SF22">
    <property type="entry name" value="GLYCOSYLTRANSFERASE"/>
    <property type="match status" value="1"/>
</dbReference>
<comment type="catalytic activity">
    <reaction evidence="10">
        <text>di-trans,octa-cis-undecaprenyl diphospho-N-acetyl-alpha-D-muramoyl-L-alanyl-D-glutamyl-meso-2,6-diaminopimeloyl-D-alanyl-D-alanine + UDP-N-acetyl-alpha-D-glucosamine = di-trans,octa-cis-undecaprenyl diphospho-[N-acetyl-alpha-D-glucosaminyl-(1-&gt;4)]-N-acetyl-alpha-D-muramoyl-L-alanyl-D-glutamyl-meso-2,6-diaminopimeloyl-D-alanyl-D-alanine + UDP + H(+)</text>
        <dbReference type="Rhea" id="RHEA:31227"/>
        <dbReference type="ChEBI" id="CHEBI:15378"/>
        <dbReference type="ChEBI" id="CHEBI:57705"/>
        <dbReference type="ChEBI" id="CHEBI:58223"/>
        <dbReference type="ChEBI" id="CHEBI:61387"/>
        <dbReference type="ChEBI" id="CHEBI:61388"/>
        <dbReference type="EC" id="2.4.1.227"/>
    </reaction>
</comment>
<keyword evidence="9 10" id="KW-0961">Cell wall biogenesis/degradation</keyword>
<dbReference type="Gene3D" id="3.40.50.2000">
    <property type="entry name" value="Glycogen Phosphorylase B"/>
    <property type="match status" value="2"/>
</dbReference>
<dbReference type="CDD" id="cd03785">
    <property type="entry name" value="GT28_MurG"/>
    <property type="match status" value="1"/>
</dbReference>
<comment type="pathway">
    <text evidence="10">Cell wall biogenesis; peptidoglycan biosynthesis.</text>
</comment>
<dbReference type="Proteomes" id="UP000007844">
    <property type="component" value="Chromosome"/>
</dbReference>
<keyword evidence="3 10" id="KW-0328">Glycosyltransferase</keyword>
<keyword evidence="7 10" id="KW-0472">Membrane</keyword>
<dbReference type="Pfam" id="PF04101">
    <property type="entry name" value="Glyco_tran_28_C"/>
    <property type="match status" value="1"/>
</dbReference>
<feature type="binding site" evidence="10">
    <location>
        <position position="244"/>
    </location>
    <ligand>
        <name>UDP-N-acetyl-alpha-D-glucosamine</name>
        <dbReference type="ChEBI" id="CHEBI:57705"/>
    </ligand>
</feature>
<dbReference type="STRING" id="690850.Desaf_3408"/>
<keyword evidence="4 10" id="KW-0808">Transferase</keyword>
<evidence type="ECO:0000256" key="3">
    <source>
        <dbReference type="ARBA" id="ARBA00022676"/>
    </source>
</evidence>
<dbReference type="GO" id="GO:0050511">
    <property type="term" value="F:undecaprenyldiphospho-muramoylpentapeptide beta-N-acetylglucosaminyltransferase activity"/>
    <property type="evidence" value="ECO:0007669"/>
    <property type="project" value="UniProtKB-UniRule"/>
</dbReference>
<evidence type="ECO:0000256" key="2">
    <source>
        <dbReference type="ARBA" id="ARBA00022618"/>
    </source>
</evidence>
<keyword evidence="6 10" id="KW-0573">Peptidoglycan synthesis</keyword>
<dbReference type="HOGENOM" id="CLU_037404_2_0_7"/>
<organism evidence="13 14">
    <name type="scientific">Desulfocurvibacter africanus subsp. africanus str. Walvis Bay</name>
    <dbReference type="NCBI Taxonomy" id="690850"/>
    <lineage>
        <taxon>Bacteria</taxon>
        <taxon>Pseudomonadati</taxon>
        <taxon>Thermodesulfobacteriota</taxon>
        <taxon>Desulfovibrionia</taxon>
        <taxon>Desulfovibrionales</taxon>
        <taxon>Desulfovibrionaceae</taxon>
        <taxon>Desulfocurvibacter</taxon>
    </lineage>
</organism>
<dbReference type="GO" id="GO:0051301">
    <property type="term" value="P:cell division"/>
    <property type="evidence" value="ECO:0007669"/>
    <property type="project" value="UniProtKB-KW"/>
</dbReference>
<keyword evidence="2 10" id="KW-0132">Cell division</keyword>
<evidence type="ECO:0000259" key="12">
    <source>
        <dbReference type="Pfam" id="PF04101"/>
    </source>
</evidence>
<dbReference type="GO" id="GO:0071555">
    <property type="term" value="P:cell wall organization"/>
    <property type="evidence" value="ECO:0007669"/>
    <property type="project" value="UniProtKB-KW"/>
</dbReference>
<dbReference type="InterPro" id="IPR006009">
    <property type="entry name" value="GlcNAc_MurG"/>
</dbReference>
<feature type="domain" description="Glycosyltransferase family 28 N-terminal" evidence="11">
    <location>
        <begin position="3"/>
        <end position="141"/>
    </location>
</feature>
<feature type="binding site" evidence="10">
    <location>
        <position position="289"/>
    </location>
    <ligand>
        <name>UDP-N-acetyl-alpha-D-glucosamine</name>
        <dbReference type="ChEBI" id="CHEBI:57705"/>
    </ligand>
</feature>
<evidence type="ECO:0000256" key="1">
    <source>
        <dbReference type="ARBA" id="ARBA00022475"/>
    </source>
</evidence>
<evidence type="ECO:0000256" key="10">
    <source>
        <dbReference type="HAMAP-Rule" id="MF_00033"/>
    </source>
</evidence>
<evidence type="ECO:0000256" key="6">
    <source>
        <dbReference type="ARBA" id="ARBA00022984"/>
    </source>
</evidence>
<dbReference type="eggNOG" id="COG0707">
    <property type="taxonomic scope" value="Bacteria"/>
</dbReference>
<dbReference type="SUPFAM" id="SSF53756">
    <property type="entry name" value="UDP-Glycosyltransferase/glycogen phosphorylase"/>
    <property type="match status" value="1"/>
</dbReference>
<dbReference type="Pfam" id="PF03033">
    <property type="entry name" value="Glyco_transf_28"/>
    <property type="match status" value="1"/>
</dbReference>
<dbReference type="GO" id="GO:0008360">
    <property type="term" value="P:regulation of cell shape"/>
    <property type="evidence" value="ECO:0007669"/>
    <property type="project" value="UniProtKB-KW"/>
</dbReference>
<sequence length="359" mass="38643">MRIVLTTGGTGGHIFPALAVAEEIKRRHPDGELLFLGGTYGPEGRMAAEAGIPFRALAARGVIGRGVRSVGSIFWITRSVLESLWVLWRYKPQAVIGFGGYASFCPVLAAKWLGIPTLIHEQNSMPGVVNRVLGRYVRMVLISYTDEHHCFDQAKTELTGNPVRAAIRGLRDGNTEQHPTGRRILILGGSQGSKTLNDAVVSDLPKLAKGGIELWHQTGEKDLESVRRSYAAQGYTTAKVDPFIKDMAAAYGWADLVICRAGATTLSELTVAGKPSVLVPFPHATHDHQSLNAQALAERGAAVMVSEKKLAETGLFTIIQPLLETERLMEMGRSAAMLGMPDAAARVADALEAAAAERI</sequence>
<dbReference type="EMBL" id="CP003221">
    <property type="protein sequence ID" value="EGJ51694.1"/>
    <property type="molecule type" value="Genomic_DNA"/>
</dbReference>
<evidence type="ECO:0000256" key="5">
    <source>
        <dbReference type="ARBA" id="ARBA00022960"/>
    </source>
</evidence>
<dbReference type="PANTHER" id="PTHR21015">
    <property type="entry name" value="UDP-N-ACETYLGLUCOSAMINE--N-ACETYLMURAMYL-(PENTAPEPTIDE) PYROPHOSPHORYL-UNDECAPRENOL N-ACETYLGLUCOSAMINE TRANSFERASE 1"/>
    <property type="match status" value="1"/>
</dbReference>
<dbReference type="NCBIfam" id="TIGR01133">
    <property type="entry name" value="murG"/>
    <property type="match status" value="1"/>
</dbReference>
<evidence type="ECO:0000313" key="13">
    <source>
        <dbReference type="EMBL" id="EGJ51694.1"/>
    </source>
</evidence>
<evidence type="ECO:0000259" key="11">
    <source>
        <dbReference type="Pfam" id="PF03033"/>
    </source>
</evidence>
<feature type="domain" description="Glycosyl transferase family 28 C-terminal" evidence="12">
    <location>
        <begin position="184"/>
        <end position="346"/>
    </location>
</feature>